<comment type="subcellular location">
    <subcellularLocation>
        <location evidence="1">Nucleus</location>
        <location evidence="1">Nucleolus</location>
    </subcellularLocation>
</comment>
<evidence type="ECO:0000256" key="5">
    <source>
        <dbReference type="ARBA" id="ARBA00022603"/>
    </source>
</evidence>
<dbReference type="PANTHER" id="PTHR12636">
    <property type="entry name" value="NEP1/MRA1"/>
    <property type="match status" value="1"/>
</dbReference>
<dbReference type="GO" id="GO:0070475">
    <property type="term" value="P:rRNA base methylation"/>
    <property type="evidence" value="ECO:0007669"/>
    <property type="project" value="InterPro"/>
</dbReference>
<evidence type="ECO:0000256" key="1">
    <source>
        <dbReference type="ARBA" id="ARBA00004604"/>
    </source>
</evidence>
<feature type="compositionally biased region" description="Low complexity" evidence="11">
    <location>
        <begin position="1"/>
        <end position="13"/>
    </location>
</feature>
<evidence type="ECO:0000313" key="12">
    <source>
        <dbReference type="EMBL" id="CEQ40515.1"/>
    </source>
</evidence>
<keyword evidence="6" id="KW-0808">Transferase</keyword>
<evidence type="ECO:0000256" key="10">
    <source>
        <dbReference type="ARBA" id="ARBA00023242"/>
    </source>
</evidence>
<reference evidence="13" key="1">
    <citation type="submission" date="2015-02" db="EMBL/GenBank/DDBJ databases">
        <authorList>
            <person name="Gon?alves P."/>
        </authorList>
    </citation>
    <scope>NUCLEOTIDE SEQUENCE [LARGE SCALE GENOMIC DNA]</scope>
</reference>
<proteinExistence type="inferred from homology"/>
<feature type="compositionally biased region" description="Low complexity" evidence="11">
    <location>
        <begin position="28"/>
        <end position="41"/>
    </location>
</feature>
<comment type="similarity">
    <text evidence="2">Belongs to the class IV-like SAM-binding methyltransferase superfamily. RNA methyltransferase NEP1 family.</text>
</comment>
<dbReference type="CDD" id="cd18088">
    <property type="entry name" value="Nep1-like"/>
    <property type="match status" value="1"/>
</dbReference>
<evidence type="ECO:0000313" key="13">
    <source>
        <dbReference type="Proteomes" id="UP000243876"/>
    </source>
</evidence>
<dbReference type="EMBL" id="CENE01000007">
    <property type="protein sequence ID" value="CEQ40515.1"/>
    <property type="molecule type" value="Genomic_DNA"/>
</dbReference>
<dbReference type="GO" id="GO:0032040">
    <property type="term" value="C:small-subunit processome"/>
    <property type="evidence" value="ECO:0007669"/>
    <property type="project" value="TreeGrafter"/>
</dbReference>
<dbReference type="Proteomes" id="UP000243876">
    <property type="component" value="Unassembled WGS sequence"/>
</dbReference>
<dbReference type="Gene3D" id="3.40.1280.10">
    <property type="match status" value="1"/>
</dbReference>
<gene>
    <name evidence="12" type="primary">SPOSA6832_02136</name>
</gene>
<keyword evidence="8" id="KW-0699">rRNA-binding</keyword>
<dbReference type="InterPro" id="IPR029026">
    <property type="entry name" value="tRNA_m1G_MTases_N"/>
</dbReference>
<evidence type="ECO:0000256" key="11">
    <source>
        <dbReference type="SAM" id="MobiDB-lite"/>
    </source>
</evidence>
<dbReference type="SUPFAM" id="SSF75217">
    <property type="entry name" value="alpha/beta knot"/>
    <property type="match status" value="1"/>
</dbReference>
<protein>
    <submittedName>
        <fullName evidence="12">SPOSA6832_02136-mRNA-1:cds</fullName>
    </submittedName>
</protein>
<evidence type="ECO:0000256" key="6">
    <source>
        <dbReference type="ARBA" id="ARBA00022679"/>
    </source>
</evidence>
<organism evidence="12 13">
    <name type="scientific">Sporidiobolus salmonicolor</name>
    <name type="common">Yeast-like fungus</name>
    <name type="synonym">Sporobolomyces salmonicolor</name>
    <dbReference type="NCBI Taxonomy" id="5005"/>
    <lineage>
        <taxon>Eukaryota</taxon>
        <taxon>Fungi</taxon>
        <taxon>Dikarya</taxon>
        <taxon>Basidiomycota</taxon>
        <taxon>Pucciniomycotina</taxon>
        <taxon>Microbotryomycetes</taxon>
        <taxon>Sporidiobolales</taxon>
        <taxon>Sporidiobolaceae</taxon>
        <taxon>Sporobolomyces</taxon>
    </lineage>
</organism>
<keyword evidence="4" id="KW-0698">rRNA processing</keyword>
<feature type="region of interest" description="Disordered" evidence="11">
    <location>
        <begin position="1"/>
        <end position="94"/>
    </location>
</feature>
<accession>A0A0D6ELL3</accession>
<dbReference type="InterPro" id="IPR029028">
    <property type="entry name" value="Alpha/beta_knot_MTases"/>
</dbReference>
<dbReference type="FunFam" id="3.40.1280.10:FF:000003">
    <property type="entry name" value="Ribosomal RNA small subunit methyltransferase"/>
    <property type="match status" value="1"/>
</dbReference>
<dbReference type="AlphaFoldDB" id="A0A0D6ELL3"/>
<dbReference type="GO" id="GO:0070037">
    <property type="term" value="F:rRNA (pseudouridine) methyltransferase activity"/>
    <property type="evidence" value="ECO:0007669"/>
    <property type="project" value="InterPro"/>
</dbReference>
<evidence type="ECO:0000256" key="9">
    <source>
        <dbReference type="ARBA" id="ARBA00022884"/>
    </source>
</evidence>
<keyword evidence="9" id="KW-0694">RNA-binding</keyword>
<dbReference type="InterPro" id="IPR005304">
    <property type="entry name" value="Rbsml_bgen_MeTrfase_EMG1/NEP1"/>
</dbReference>
<dbReference type="OrthoDB" id="269804at2759"/>
<evidence type="ECO:0000256" key="3">
    <source>
        <dbReference type="ARBA" id="ARBA00022517"/>
    </source>
</evidence>
<keyword evidence="3" id="KW-0690">Ribosome biogenesis</keyword>
<keyword evidence="5" id="KW-0489">Methyltransferase</keyword>
<evidence type="ECO:0000256" key="2">
    <source>
        <dbReference type="ARBA" id="ARBA00008115"/>
    </source>
</evidence>
<evidence type="ECO:0000256" key="7">
    <source>
        <dbReference type="ARBA" id="ARBA00022691"/>
    </source>
</evidence>
<evidence type="ECO:0000256" key="4">
    <source>
        <dbReference type="ARBA" id="ARBA00022552"/>
    </source>
</evidence>
<keyword evidence="10" id="KW-0539">Nucleus</keyword>
<dbReference type="PANTHER" id="PTHR12636:SF5">
    <property type="entry name" value="RIBOSOMAL RNA SMALL SUBUNIT METHYLTRANSFERASE NEP1"/>
    <property type="match status" value="1"/>
</dbReference>
<feature type="non-terminal residue" evidence="12">
    <location>
        <position position="1"/>
    </location>
</feature>
<name>A0A0D6ELL3_SPOSA</name>
<dbReference type="GO" id="GO:0019843">
    <property type="term" value="F:rRNA binding"/>
    <property type="evidence" value="ECO:0007669"/>
    <property type="project" value="UniProtKB-KW"/>
</dbReference>
<sequence>MSSAAASPSTSSSKVTLPETVKPPAFKSTPLSVSSPSFVPSAKLQAATTTVSDDSKPNKTSRKRPAPGSPPLNPTLVPTAPKAPKTNQEKDNTRRLIVVLEQACLETYKHSAPAGSRGGKGEEKYSLLNCDDHQGVLAKMGRDIAHARPDITHQVRRAPSSSPLCAHSLTVRCVHSRQCLLTLLDSPLNKAGRLQVYIHTARGVLIEVNPSVRIPRTFKRFGGLMGTAGLVQLLHKLSIRSLNGSEKLLKVIKNPITDHLPTNCHKITLSFDATPVKLTKYLPTIPDTHSICVFVGAMAHGPDNFADHLVDEKIAISEYSLSASVACGKVSLLVLSSSPRRHADFFLDGSQFCCAVEDLFDVL</sequence>
<keyword evidence="13" id="KW-1185">Reference proteome</keyword>
<keyword evidence="7" id="KW-0949">S-adenosyl-L-methionine</keyword>
<evidence type="ECO:0000256" key="8">
    <source>
        <dbReference type="ARBA" id="ARBA00022730"/>
    </source>
</evidence>
<dbReference type="Pfam" id="PF03587">
    <property type="entry name" value="EMG1"/>
    <property type="match status" value="2"/>
</dbReference>